<dbReference type="eggNOG" id="KOG4698">
    <property type="taxonomic scope" value="Eukaryota"/>
</dbReference>
<keyword evidence="4" id="KW-1185">Reference proteome</keyword>
<dbReference type="Gramene" id="LPERR12G06120.1">
    <property type="protein sequence ID" value="LPERR12G06120.1"/>
    <property type="gene ID" value="LPERR12G06120"/>
</dbReference>
<sequence length="321" mass="34720">MKGGGAAGGDKPGRSGVSPSLLRRMESKGSFRILPIAAGCFLFFIVFLLSSHHDAIVLHTLRPRSSTATTPAAATTIIADGEAAPVAEDDVARQDKSLQTAAAVQSTSLPHKQPVYQTRKPLCDFSDPRTDFCDVAGDIRIDANATAFVVVDNPAGGVDVPTTYKLRPYARKGDVTAMGRVTEITLRTTTPANSAAAPRCTSTHASPAVVFSAGGYAGNLFHDFTDLLIVPWGGLRWVARMDFGEPAEAMGLRYIQYEVAVDESSLKDMYPRDHEVFTNPTALHKRGFKFIRQTFLNGQNITVDIHRFKPVLIQAFNSLPL</sequence>
<dbReference type="AlphaFoldDB" id="A0A0D9XY25"/>
<feature type="region of interest" description="Disordered" evidence="1">
    <location>
        <begin position="1"/>
        <end position="20"/>
    </location>
</feature>
<keyword evidence="2" id="KW-0812">Transmembrane</keyword>
<name>A0A0D9XY25_9ORYZ</name>
<keyword evidence="2" id="KW-1133">Transmembrane helix</keyword>
<reference evidence="3 4" key="1">
    <citation type="submission" date="2012-08" db="EMBL/GenBank/DDBJ databases">
        <title>Oryza genome evolution.</title>
        <authorList>
            <person name="Wing R.A."/>
        </authorList>
    </citation>
    <scope>NUCLEOTIDE SEQUENCE</scope>
</reference>
<evidence type="ECO:0000256" key="2">
    <source>
        <dbReference type="SAM" id="Phobius"/>
    </source>
</evidence>
<reference evidence="4" key="2">
    <citation type="submission" date="2013-12" db="EMBL/GenBank/DDBJ databases">
        <authorList>
            <person name="Yu Y."/>
            <person name="Lee S."/>
            <person name="de Baynast K."/>
            <person name="Wissotski M."/>
            <person name="Liu L."/>
            <person name="Talag J."/>
            <person name="Goicoechea J."/>
            <person name="Angelova A."/>
            <person name="Jetty R."/>
            <person name="Kudrna D."/>
            <person name="Golser W."/>
            <person name="Rivera L."/>
            <person name="Zhang J."/>
            <person name="Wing R."/>
        </authorList>
    </citation>
    <scope>NUCLEOTIDE SEQUENCE</scope>
</reference>
<keyword evidence="2" id="KW-0472">Membrane</keyword>
<dbReference type="GO" id="GO:0016757">
    <property type="term" value="F:glycosyltransferase activity"/>
    <property type="evidence" value="ECO:0007669"/>
    <property type="project" value="InterPro"/>
</dbReference>
<dbReference type="InterPro" id="IPR007657">
    <property type="entry name" value="Glycosyltransferase_61"/>
</dbReference>
<evidence type="ECO:0000313" key="3">
    <source>
        <dbReference type="EnsemblPlants" id="LPERR12G06120.1"/>
    </source>
</evidence>
<accession>A0A0D9XY25</accession>
<dbReference type="Proteomes" id="UP000032180">
    <property type="component" value="Chromosome 12"/>
</dbReference>
<reference evidence="3" key="3">
    <citation type="submission" date="2015-04" db="UniProtKB">
        <authorList>
            <consortium name="EnsemblPlants"/>
        </authorList>
    </citation>
    <scope>IDENTIFICATION</scope>
</reference>
<protein>
    <submittedName>
        <fullName evidence="3">Uncharacterized protein</fullName>
    </submittedName>
</protein>
<feature type="transmembrane region" description="Helical" evidence="2">
    <location>
        <begin position="31"/>
        <end position="50"/>
    </location>
</feature>
<proteinExistence type="predicted"/>
<organism evidence="3 4">
    <name type="scientific">Leersia perrieri</name>
    <dbReference type="NCBI Taxonomy" id="77586"/>
    <lineage>
        <taxon>Eukaryota</taxon>
        <taxon>Viridiplantae</taxon>
        <taxon>Streptophyta</taxon>
        <taxon>Embryophyta</taxon>
        <taxon>Tracheophyta</taxon>
        <taxon>Spermatophyta</taxon>
        <taxon>Magnoliopsida</taxon>
        <taxon>Liliopsida</taxon>
        <taxon>Poales</taxon>
        <taxon>Poaceae</taxon>
        <taxon>BOP clade</taxon>
        <taxon>Oryzoideae</taxon>
        <taxon>Oryzeae</taxon>
        <taxon>Oryzinae</taxon>
        <taxon>Leersia</taxon>
    </lineage>
</organism>
<dbReference type="EnsemblPlants" id="LPERR12G06120.1">
    <property type="protein sequence ID" value="LPERR12G06120.1"/>
    <property type="gene ID" value="LPERR12G06120"/>
</dbReference>
<dbReference type="PANTHER" id="PTHR20961:SF11">
    <property type="entry name" value="OS12G0238900 PROTEIN"/>
    <property type="match status" value="1"/>
</dbReference>
<dbReference type="STRING" id="77586.A0A0D9XY25"/>
<feature type="compositionally biased region" description="Gly residues" evidence="1">
    <location>
        <begin position="1"/>
        <end position="10"/>
    </location>
</feature>
<evidence type="ECO:0000256" key="1">
    <source>
        <dbReference type="SAM" id="MobiDB-lite"/>
    </source>
</evidence>
<dbReference type="HOGENOM" id="CLU_867036_0_0_1"/>
<evidence type="ECO:0000313" key="4">
    <source>
        <dbReference type="Proteomes" id="UP000032180"/>
    </source>
</evidence>
<dbReference type="PANTHER" id="PTHR20961">
    <property type="entry name" value="GLYCOSYLTRANSFERASE"/>
    <property type="match status" value="1"/>
</dbReference>